<dbReference type="GO" id="GO:0005886">
    <property type="term" value="C:plasma membrane"/>
    <property type="evidence" value="ECO:0007669"/>
    <property type="project" value="UniProtKB-SubCell"/>
</dbReference>
<evidence type="ECO:0000256" key="10">
    <source>
        <dbReference type="ARBA" id="ARBA00023012"/>
    </source>
</evidence>
<feature type="domain" description="Histidine kinase" evidence="13">
    <location>
        <begin position="185"/>
        <end position="405"/>
    </location>
</feature>
<accession>A0A1G2ITR3</accession>
<comment type="catalytic activity">
    <reaction evidence="1">
        <text>ATP + protein L-histidine = ADP + protein N-phospho-L-histidine.</text>
        <dbReference type="EC" id="2.7.13.3"/>
    </reaction>
</comment>
<dbReference type="AlphaFoldDB" id="A0A1G2ITR3"/>
<dbReference type="SUPFAM" id="SSF47384">
    <property type="entry name" value="Homodimeric domain of signal transducing histidine kinase"/>
    <property type="match status" value="1"/>
</dbReference>
<dbReference type="InterPro" id="IPR050351">
    <property type="entry name" value="BphY/WalK/GraS-like"/>
</dbReference>
<keyword evidence="5" id="KW-0597">Phosphoprotein</keyword>
<dbReference type="InterPro" id="IPR005467">
    <property type="entry name" value="His_kinase_dom"/>
</dbReference>
<dbReference type="GO" id="GO:0004721">
    <property type="term" value="F:phosphoprotein phosphatase activity"/>
    <property type="evidence" value="ECO:0007669"/>
    <property type="project" value="TreeGrafter"/>
</dbReference>
<evidence type="ECO:0000256" key="2">
    <source>
        <dbReference type="ARBA" id="ARBA00004236"/>
    </source>
</evidence>
<gene>
    <name evidence="14" type="ORF">A2358_00850</name>
</gene>
<comment type="subcellular location">
    <subcellularLocation>
        <location evidence="2">Cell membrane</location>
    </subcellularLocation>
</comment>
<dbReference type="CDD" id="cd00075">
    <property type="entry name" value="HATPase"/>
    <property type="match status" value="1"/>
</dbReference>
<dbReference type="Proteomes" id="UP000178650">
    <property type="component" value="Unassembled WGS sequence"/>
</dbReference>
<keyword evidence="6" id="KW-0808">Transferase</keyword>
<keyword evidence="9" id="KW-0067">ATP-binding</keyword>
<evidence type="ECO:0000256" key="12">
    <source>
        <dbReference type="SAM" id="Phobius"/>
    </source>
</evidence>
<keyword evidence="7" id="KW-0547">Nucleotide-binding</keyword>
<evidence type="ECO:0000259" key="13">
    <source>
        <dbReference type="PROSITE" id="PS50109"/>
    </source>
</evidence>
<dbReference type="InterPro" id="IPR003594">
    <property type="entry name" value="HATPase_dom"/>
</dbReference>
<dbReference type="InterPro" id="IPR004358">
    <property type="entry name" value="Sig_transdc_His_kin-like_C"/>
</dbReference>
<sequence>MFNFVKIIFGGLFTASAIAFLIFLASVNLGITLFFLVVIFFITNYFLKRISRFKKQQIGLEHLLQANEKKFKNSEIEKNIIAKVFTNFDQGVVVIGENGKVFMANPLAEKILQAKSENAMADFLSPYFSSLGTILKEEIILNNFNIELSAIPLVFGQKDMGKLIILRDIAKEKLLEKVKTDSILSAVHQLKTSVTSAKWSLKMFLSGDFGKLSKEQKEVTQRLYGRNDSSLFLIDNLFYATKIDNKAYRYAKTLVDITQVVQAEINYFQDKIKSKKIKVQFKKPAESLPKIMADKEKIESVIKNLFDNALKYTPAEGTINASIACEGKKISFKIKDSGIGIPLADQSKIFGKFFRARNANKIEANGSGLGLFIAKKIIEDHNGSLSFQSEENKGTEFLLDLPLNMV</sequence>
<evidence type="ECO:0000256" key="1">
    <source>
        <dbReference type="ARBA" id="ARBA00000085"/>
    </source>
</evidence>
<dbReference type="PANTHER" id="PTHR45453:SF1">
    <property type="entry name" value="PHOSPHATE REGULON SENSOR PROTEIN PHOR"/>
    <property type="match status" value="1"/>
</dbReference>
<reference evidence="14 15" key="1">
    <citation type="journal article" date="2016" name="Nat. Commun.">
        <title>Thousands of microbial genomes shed light on interconnected biogeochemical processes in an aquifer system.</title>
        <authorList>
            <person name="Anantharaman K."/>
            <person name="Brown C.T."/>
            <person name="Hug L.A."/>
            <person name="Sharon I."/>
            <person name="Castelle C.J."/>
            <person name="Probst A.J."/>
            <person name="Thomas B.C."/>
            <person name="Singh A."/>
            <person name="Wilkins M.J."/>
            <person name="Karaoz U."/>
            <person name="Brodie E.L."/>
            <person name="Williams K.H."/>
            <person name="Hubbard S.S."/>
            <person name="Banfield J.F."/>
        </authorList>
    </citation>
    <scope>NUCLEOTIDE SEQUENCE [LARGE SCALE GENOMIC DNA]</scope>
</reference>
<dbReference type="STRING" id="1802223.A2358_00850"/>
<comment type="caution">
    <text evidence="14">The sequence shown here is derived from an EMBL/GenBank/DDBJ whole genome shotgun (WGS) entry which is preliminary data.</text>
</comment>
<dbReference type="InterPro" id="IPR036890">
    <property type="entry name" value="HATPase_C_sf"/>
</dbReference>
<organism evidence="14 15">
    <name type="scientific">Candidatus Staskawiczbacteria bacterium RIFOXYB1_FULL_37_44</name>
    <dbReference type="NCBI Taxonomy" id="1802223"/>
    <lineage>
        <taxon>Bacteria</taxon>
        <taxon>Candidatus Staskawicziibacteriota</taxon>
    </lineage>
</organism>
<keyword evidence="11 12" id="KW-0472">Membrane</keyword>
<feature type="transmembrane region" description="Helical" evidence="12">
    <location>
        <begin position="31"/>
        <end position="47"/>
    </location>
</feature>
<dbReference type="FunFam" id="3.30.565.10:FF:000023">
    <property type="entry name" value="PAS domain-containing sensor histidine kinase"/>
    <property type="match status" value="1"/>
</dbReference>
<evidence type="ECO:0000256" key="8">
    <source>
        <dbReference type="ARBA" id="ARBA00022777"/>
    </source>
</evidence>
<evidence type="ECO:0000313" key="15">
    <source>
        <dbReference type="Proteomes" id="UP000178650"/>
    </source>
</evidence>
<keyword evidence="4" id="KW-1003">Cell membrane</keyword>
<dbReference type="SUPFAM" id="SSF55874">
    <property type="entry name" value="ATPase domain of HSP90 chaperone/DNA topoisomerase II/histidine kinase"/>
    <property type="match status" value="1"/>
</dbReference>
<evidence type="ECO:0000256" key="7">
    <source>
        <dbReference type="ARBA" id="ARBA00022741"/>
    </source>
</evidence>
<keyword evidence="12" id="KW-1133">Transmembrane helix</keyword>
<dbReference type="Gene3D" id="3.30.565.10">
    <property type="entry name" value="Histidine kinase-like ATPase, C-terminal domain"/>
    <property type="match status" value="1"/>
</dbReference>
<name>A0A1G2ITR3_9BACT</name>
<dbReference type="EC" id="2.7.13.3" evidence="3"/>
<proteinExistence type="predicted"/>
<dbReference type="PROSITE" id="PS50109">
    <property type="entry name" value="HIS_KIN"/>
    <property type="match status" value="1"/>
</dbReference>
<evidence type="ECO:0000256" key="6">
    <source>
        <dbReference type="ARBA" id="ARBA00022679"/>
    </source>
</evidence>
<keyword evidence="10" id="KW-0902">Two-component regulatory system</keyword>
<dbReference type="SMART" id="SM00387">
    <property type="entry name" value="HATPase_c"/>
    <property type="match status" value="1"/>
</dbReference>
<evidence type="ECO:0000256" key="5">
    <source>
        <dbReference type="ARBA" id="ARBA00022553"/>
    </source>
</evidence>
<protein>
    <recommendedName>
        <fullName evidence="3">histidine kinase</fullName>
        <ecNumber evidence="3">2.7.13.3</ecNumber>
    </recommendedName>
</protein>
<dbReference type="GO" id="GO:0005524">
    <property type="term" value="F:ATP binding"/>
    <property type="evidence" value="ECO:0007669"/>
    <property type="project" value="UniProtKB-KW"/>
</dbReference>
<keyword evidence="12" id="KW-0812">Transmembrane</keyword>
<evidence type="ECO:0000313" key="14">
    <source>
        <dbReference type="EMBL" id="OGZ78299.1"/>
    </source>
</evidence>
<dbReference type="EMBL" id="MHPJ01000024">
    <property type="protein sequence ID" value="OGZ78299.1"/>
    <property type="molecule type" value="Genomic_DNA"/>
</dbReference>
<keyword evidence="8" id="KW-0418">Kinase</keyword>
<feature type="transmembrane region" description="Helical" evidence="12">
    <location>
        <begin position="7"/>
        <end position="25"/>
    </location>
</feature>
<dbReference type="PRINTS" id="PR00344">
    <property type="entry name" value="BCTRLSENSOR"/>
</dbReference>
<evidence type="ECO:0000256" key="9">
    <source>
        <dbReference type="ARBA" id="ARBA00022840"/>
    </source>
</evidence>
<dbReference type="GO" id="GO:0000155">
    <property type="term" value="F:phosphorelay sensor kinase activity"/>
    <property type="evidence" value="ECO:0007669"/>
    <property type="project" value="InterPro"/>
</dbReference>
<dbReference type="GO" id="GO:0016036">
    <property type="term" value="P:cellular response to phosphate starvation"/>
    <property type="evidence" value="ECO:0007669"/>
    <property type="project" value="TreeGrafter"/>
</dbReference>
<dbReference type="PANTHER" id="PTHR45453">
    <property type="entry name" value="PHOSPHATE REGULON SENSOR PROTEIN PHOR"/>
    <property type="match status" value="1"/>
</dbReference>
<evidence type="ECO:0000256" key="11">
    <source>
        <dbReference type="ARBA" id="ARBA00023136"/>
    </source>
</evidence>
<dbReference type="InterPro" id="IPR036097">
    <property type="entry name" value="HisK_dim/P_sf"/>
</dbReference>
<dbReference type="Pfam" id="PF02518">
    <property type="entry name" value="HATPase_c"/>
    <property type="match status" value="1"/>
</dbReference>
<evidence type="ECO:0000256" key="4">
    <source>
        <dbReference type="ARBA" id="ARBA00022475"/>
    </source>
</evidence>
<evidence type="ECO:0000256" key="3">
    <source>
        <dbReference type="ARBA" id="ARBA00012438"/>
    </source>
</evidence>